<protein>
    <submittedName>
        <fullName evidence="6">Ribosomal large subunit pseudouridine synthase D</fullName>
        <ecNumber evidence="6">5.4.99.-</ecNumber>
    </submittedName>
</protein>
<dbReference type="InterPro" id="IPR050188">
    <property type="entry name" value="RluA_PseudoU_synthase"/>
</dbReference>
<dbReference type="Pfam" id="PF01479">
    <property type="entry name" value="S4"/>
    <property type="match status" value="1"/>
</dbReference>
<dbReference type="InterPro" id="IPR002942">
    <property type="entry name" value="S4_RNA-bd"/>
</dbReference>
<sequence>MSEASTPAAGGEDRLPAGGRYEARSLDDLDAVGAETKTWTLGHDTGLRLDRHLQNHGGGMSRAQLQKLIAMGAVTVNGQPGKASQKLRAGDAIAMRVPPKPGSDLSPQEIPLSVLYEDDLMIVVNKDAGIIVHPARSYTSGTMLNALAHHFRRDAEGGGGEADALSGVGSAEARPGVVHRLDMNTTGCIVFAKDEASHHAIAKQFEHRTNLKCYLALVHGNPDPASGAVDAPIGKHPTIREAMAVRHDEKARSALTLYRVRRFYDGYALVECELKTGRTHQIRVHMQYIGHPIVGDIPYGGLPTGLPELQNPPEHVPGGRPGLTHATTKAEGQKMEAAFRERLAAAETAGDDSPLIGTPALHAGLLEIEHPRTGERMRFTAPLHDRMGAVVGWLEAHAHPRPGVTDGTHLPVPGK</sequence>
<dbReference type="CDD" id="cd00165">
    <property type="entry name" value="S4"/>
    <property type="match status" value="1"/>
</dbReference>
<dbReference type="PROSITE" id="PS50889">
    <property type="entry name" value="S4"/>
    <property type="match status" value="1"/>
</dbReference>
<dbReference type="EC" id="5.4.99.-" evidence="6"/>
<name>I0IHY5_PHYMF</name>
<dbReference type="STRING" id="1142394.PSMK_27140"/>
<dbReference type="SUPFAM" id="SSF55174">
    <property type="entry name" value="Alpha-L RNA-binding motif"/>
    <property type="match status" value="1"/>
</dbReference>
<dbReference type="Proteomes" id="UP000007881">
    <property type="component" value="Chromosome"/>
</dbReference>
<evidence type="ECO:0000313" key="7">
    <source>
        <dbReference type="Proteomes" id="UP000007881"/>
    </source>
</evidence>
<gene>
    <name evidence="6" type="primary">rluD</name>
    <name evidence="6" type="ordered locus">PSMK_27140</name>
</gene>
<dbReference type="GO" id="GO:0000455">
    <property type="term" value="P:enzyme-directed rRNA pseudouridine synthesis"/>
    <property type="evidence" value="ECO:0007669"/>
    <property type="project" value="UniProtKB-ARBA"/>
</dbReference>
<dbReference type="NCBIfam" id="TIGR00005">
    <property type="entry name" value="rluA_subfam"/>
    <property type="match status" value="1"/>
</dbReference>
<dbReference type="RefSeq" id="WP_014438085.1">
    <property type="nucleotide sequence ID" value="NC_017080.1"/>
</dbReference>
<dbReference type="Gene3D" id="3.10.290.10">
    <property type="entry name" value="RNA-binding S4 domain"/>
    <property type="match status" value="1"/>
</dbReference>
<dbReference type="HOGENOM" id="CLU_016902_4_4_0"/>
<dbReference type="InterPro" id="IPR006225">
    <property type="entry name" value="PsdUridine_synth_RluC/D"/>
</dbReference>
<reference evidence="6 7" key="1">
    <citation type="submission" date="2012-02" db="EMBL/GenBank/DDBJ databases">
        <title>Complete genome sequence of Phycisphaera mikurensis NBRC 102666.</title>
        <authorList>
            <person name="Ankai A."/>
            <person name="Hosoyama A."/>
            <person name="Terui Y."/>
            <person name="Sekine M."/>
            <person name="Fukai R."/>
            <person name="Kato Y."/>
            <person name="Nakamura S."/>
            <person name="Yamada-Narita S."/>
            <person name="Kawakoshi A."/>
            <person name="Fukunaga Y."/>
            <person name="Yamazaki S."/>
            <person name="Fujita N."/>
        </authorList>
    </citation>
    <scope>NUCLEOTIDE SEQUENCE [LARGE SCALE GENOMIC DNA]</scope>
    <source>
        <strain evidence="7">NBRC 102666 / KCTC 22515 / FYK2301M01</strain>
    </source>
</reference>
<comment type="similarity">
    <text evidence="1">Belongs to the pseudouridine synthase RluA family.</text>
</comment>
<dbReference type="PROSITE" id="PS01129">
    <property type="entry name" value="PSI_RLU"/>
    <property type="match status" value="1"/>
</dbReference>
<dbReference type="GO" id="GO:0120159">
    <property type="term" value="F:rRNA pseudouridine synthase activity"/>
    <property type="evidence" value="ECO:0007669"/>
    <property type="project" value="UniProtKB-ARBA"/>
</dbReference>
<dbReference type="KEGG" id="phm:PSMK_27140"/>
<evidence type="ECO:0000259" key="5">
    <source>
        <dbReference type="SMART" id="SM00363"/>
    </source>
</evidence>
<dbReference type="PANTHER" id="PTHR21600">
    <property type="entry name" value="MITOCHONDRIAL RNA PSEUDOURIDINE SYNTHASE"/>
    <property type="match status" value="1"/>
</dbReference>
<evidence type="ECO:0000256" key="3">
    <source>
        <dbReference type="PIRSR" id="PIRSR606225-1"/>
    </source>
</evidence>
<dbReference type="CDD" id="cd02869">
    <property type="entry name" value="PseudoU_synth_RluA_like"/>
    <property type="match status" value="1"/>
</dbReference>
<dbReference type="SUPFAM" id="SSF55120">
    <property type="entry name" value="Pseudouridine synthase"/>
    <property type="match status" value="1"/>
</dbReference>
<feature type="active site" evidence="3">
    <location>
        <position position="182"/>
    </location>
</feature>
<dbReference type="InterPro" id="IPR006224">
    <property type="entry name" value="PsdUridine_synth_RluA-like_CS"/>
</dbReference>
<keyword evidence="7" id="KW-1185">Reference proteome</keyword>
<dbReference type="SMART" id="SM00363">
    <property type="entry name" value="S4"/>
    <property type="match status" value="1"/>
</dbReference>
<dbReference type="EMBL" id="AP012338">
    <property type="protein sequence ID" value="BAM04873.1"/>
    <property type="molecule type" value="Genomic_DNA"/>
</dbReference>
<dbReference type="InterPro" id="IPR036986">
    <property type="entry name" value="S4_RNA-bd_sf"/>
</dbReference>
<evidence type="ECO:0000256" key="2">
    <source>
        <dbReference type="ARBA" id="ARBA00023235"/>
    </source>
</evidence>
<evidence type="ECO:0000256" key="1">
    <source>
        <dbReference type="ARBA" id="ARBA00010876"/>
    </source>
</evidence>
<dbReference type="Gene3D" id="3.30.2350.10">
    <property type="entry name" value="Pseudouridine synthase"/>
    <property type="match status" value="1"/>
</dbReference>
<evidence type="ECO:0000256" key="4">
    <source>
        <dbReference type="PROSITE-ProRule" id="PRU00182"/>
    </source>
</evidence>
<dbReference type="OrthoDB" id="9784108at2"/>
<keyword evidence="4" id="KW-0694">RNA-binding</keyword>
<keyword evidence="2 6" id="KW-0413">Isomerase</keyword>
<dbReference type="PANTHER" id="PTHR21600:SF44">
    <property type="entry name" value="RIBOSOMAL LARGE SUBUNIT PSEUDOURIDINE SYNTHASE D"/>
    <property type="match status" value="1"/>
</dbReference>
<accession>I0IHY5</accession>
<dbReference type="GO" id="GO:0003723">
    <property type="term" value="F:RNA binding"/>
    <property type="evidence" value="ECO:0007669"/>
    <property type="project" value="UniProtKB-KW"/>
</dbReference>
<dbReference type="AlphaFoldDB" id="I0IHY5"/>
<organism evidence="6 7">
    <name type="scientific">Phycisphaera mikurensis (strain NBRC 102666 / KCTC 22515 / FYK2301M01)</name>
    <dbReference type="NCBI Taxonomy" id="1142394"/>
    <lineage>
        <taxon>Bacteria</taxon>
        <taxon>Pseudomonadati</taxon>
        <taxon>Planctomycetota</taxon>
        <taxon>Phycisphaerae</taxon>
        <taxon>Phycisphaerales</taxon>
        <taxon>Phycisphaeraceae</taxon>
        <taxon>Phycisphaera</taxon>
    </lineage>
</organism>
<proteinExistence type="inferred from homology"/>
<evidence type="ECO:0000313" key="6">
    <source>
        <dbReference type="EMBL" id="BAM04873.1"/>
    </source>
</evidence>
<dbReference type="InterPro" id="IPR020103">
    <property type="entry name" value="PsdUridine_synth_cat_dom_sf"/>
</dbReference>
<dbReference type="Pfam" id="PF00849">
    <property type="entry name" value="PseudoU_synth_2"/>
    <property type="match status" value="1"/>
</dbReference>
<dbReference type="eggNOG" id="COG0564">
    <property type="taxonomic scope" value="Bacteria"/>
</dbReference>
<dbReference type="InterPro" id="IPR006145">
    <property type="entry name" value="PsdUridine_synth_RsuA/RluA"/>
</dbReference>
<feature type="domain" description="RNA-binding S4" evidence="5">
    <location>
        <begin position="47"/>
        <end position="107"/>
    </location>
</feature>